<keyword evidence="2" id="KW-1133">Transmembrane helix</keyword>
<feature type="region of interest" description="Disordered" evidence="1">
    <location>
        <begin position="288"/>
        <end position="314"/>
    </location>
</feature>
<dbReference type="AlphaFoldDB" id="A0A1E3K525"/>
<feature type="compositionally biased region" description="Polar residues" evidence="1">
    <location>
        <begin position="295"/>
        <end position="309"/>
    </location>
</feature>
<dbReference type="RefSeq" id="XP_019035074.1">
    <property type="nucleotide sequence ID" value="XM_019173348.1"/>
</dbReference>
<evidence type="ECO:0008006" key="5">
    <source>
        <dbReference type="Google" id="ProtNLM"/>
    </source>
</evidence>
<dbReference type="OrthoDB" id="2596855at2759"/>
<accession>A0A1E3K525</accession>
<dbReference type="Proteomes" id="UP000094819">
    <property type="component" value="Unassembled WGS sequence"/>
</dbReference>
<protein>
    <recommendedName>
        <fullName evidence="5">Transmembrane protein</fullName>
    </recommendedName>
</protein>
<evidence type="ECO:0000256" key="2">
    <source>
        <dbReference type="SAM" id="Phobius"/>
    </source>
</evidence>
<keyword evidence="2" id="KW-0812">Transmembrane</keyword>
<feature type="region of interest" description="Disordered" evidence="1">
    <location>
        <begin position="1"/>
        <end position="103"/>
    </location>
</feature>
<organism evidence="3 4">
    <name type="scientific">Cryptococcus wingfieldii CBS 7118</name>
    <dbReference type="NCBI Taxonomy" id="1295528"/>
    <lineage>
        <taxon>Eukaryota</taxon>
        <taxon>Fungi</taxon>
        <taxon>Dikarya</taxon>
        <taxon>Basidiomycota</taxon>
        <taxon>Agaricomycotina</taxon>
        <taxon>Tremellomycetes</taxon>
        <taxon>Tremellales</taxon>
        <taxon>Cryptococcaceae</taxon>
        <taxon>Cryptococcus</taxon>
    </lineage>
</organism>
<dbReference type="GeneID" id="30190391"/>
<evidence type="ECO:0000256" key="1">
    <source>
        <dbReference type="SAM" id="MobiDB-lite"/>
    </source>
</evidence>
<sequence>MPSITQGSNPSRQSSSSSSPSHDSHDSEQTLYDPRTLAHLPTQSQGPPTSEQGSRAILEYPAPAHSPSRLAHSTSRTTTHLPSPTSPQPSQRGPPPALEEREAWSKPPVMPTLRAHARLCAVLLALFIALSGLIAGWTVFMIHQLKTGSSSDSQGSDDDSASNGQQEGNDDDDEGKWSGGVSPVTMVIDGIFIIAIVLFLALLIRQTSLVSSLFRPPPPPHGPNPLSNPSAHSFLPPWLLPRLPSYVETIGGRGAGTGDVEDRYIVGESLPVYGHNRGSKLLLRSESRGGALRQGENTYSPTDSVGSNHSRGEPLSYDVSEAMTPRPGMMGLSDQQRLELARDQERMVEEERRAGVRDIVEKSHYVR</sequence>
<feature type="transmembrane region" description="Helical" evidence="2">
    <location>
        <begin position="119"/>
        <end position="142"/>
    </location>
</feature>
<reference evidence="3 4" key="1">
    <citation type="submission" date="2016-06" db="EMBL/GenBank/DDBJ databases">
        <title>Evolution of pathogenesis and genome organization in the Tremellales.</title>
        <authorList>
            <person name="Cuomo C."/>
            <person name="Litvintseva A."/>
            <person name="Heitman J."/>
            <person name="Chen Y."/>
            <person name="Sun S."/>
            <person name="Springer D."/>
            <person name="Dromer F."/>
            <person name="Young S."/>
            <person name="Zeng Q."/>
            <person name="Chapman S."/>
            <person name="Gujja S."/>
            <person name="Saif S."/>
            <person name="Birren B."/>
        </authorList>
    </citation>
    <scope>NUCLEOTIDE SEQUENCE [LARGE SCALE GENOMIC DNA]</scope>
    <source>
        <strain evidence="3 4">CBS 7118</strain>
    </source>
</reference>
<name>A0A1E3K525_9TREE</name>
<evidence type="ECO:0000313" key="4">
    <source>
        <dbReference type="Proteomes" id="UP000094819"/>
    </source>
</evidence>
<proteinExistence type="predicted"/>
<keyword evidence="4" id="KW-1185">Reference proteome</keyword>
<feature type="compositionally biased region" description="Pro residues" evidence="1">
    <location>
        <begin position="84"/>
        <end position="97"/>
    </location>
</feature>
<comment type="caution">
    <text evidence="3">The sequence shown here is derived from an EMBL/GenBank/DDBJ whole genome shotgun (WGS) entry which is preliminary data.</text>
</comment>
<feature type="compositionally biased region" description="Polar residues" evidence="1">
    <location>
        <begin position="41"/>
        <end position="53"/>
    </location>
</feature>
<feature type="compositionally biased region" description="Polar residues" evidence="1">
    <location>
        <begin position="71"/>
        <end position="83"/>
    </location>
</feature>
<evidence type="ECO:0000313" key="3">
    <source>
        <dbReference type="EMBL" id="ODO07597.1"/>
    </source>
</evidence>
<feature type="compositionally biased region" description="Low complexity" evidence="1">
    <location>
        <begin position="8"/>
        <end position="21"/>
    </location>
</feature>
<feature type="region of interest" description="Disordered" evidence="1">
    <location>
        <begin position="148"/>
        <end position="178"/>
    </location>
</feature>
<keyword evidence="2" id="KW-0472">Membrane</keyword>
<dbReference type="EMBL" id="AWGH01000002">
    <property type="protein sequence ID" value="ODO07597.1"/>
    <property type="molecule type" value="Genomic_DNA"/>
</dbReference>
<gene>
    <name evidence="3" type="ORF">L198_01178</name>
</gene>
<feature type="transmembrane region" description="Helical" evidence="2">
    <location>
        <begin position="184"/>
        <end position="204"/>
    </location>
</feature>